<proteinExistence type="predicted"/>
<dbReference type="Proteomes" id="UP000280008">
    <property type="component" value="Unassembled WGS sequence"/>
</dbReference>
<organism evidence="1 2">
    <name type="scientific">Frondihabitans australicus</name>
    <dbReference type="NCBI Taxonomy" id="386892"/>
    <lineage>
        <taxon>Bacteria</taxon>
        <taxon>Bacillati</taxon>
        <taxon>Actinomycetota</taxon>
        <taxon>Actinomycetes</taxon>
        <taxon>Micrococcales</taxon>
        <taxon>Microbacteriaceae</taxon>
        <taxon>Frondihabitans</taxon>
    </lineage>
</organism>
<dbReference type="SUPFAM" id="SSF53850">
    <property type="entry name" value="Periplasmic binding protein-like II"/>
    <property type="match status" value="1"/>
</dbReference>
<dbReference type="OrthoDB" id="3805543at2"/>
<dbReference type="AlphaFoldDB" id="A0A495IL65"/>
<evidence type="ECO:0000313" key="1">
    <source>
        <dbReference type="EMBL" id="RKR76460.1"/>
    </source>
</evidence>
<keyword evidence="2" id="KW-1185">Reference proteome</keyword>
<evidence type="ECO:0000313" key="2">
    <source>
        <dbReference type="Proteomes" id="UP000280008"/>
    </source>
</evidence>
<dbReference type="Gene3D" id="3.40.190.10">
    <property type="entry name" value="Periplasmic binding protein-like II"/>
    <property type="match status" value="1"/>
</dbReference>
<name>A0A495IL65_9MICO</name>
<accession>A0A495IL65</accession>
<dbReference type="EMBL" id="RBKS01000001">
    <property type="protein sequence ID" value="RKR76460.1"/>
    <property type="molecule type" value="Genomic_DNA"/>
</dbReference>
<sequence>MTDLHLRIGGYRYEHTRAVFDGEIPIDGVDASFESSPLISDVFESMARGDLDVAEYGLTYFLRSWDTDESPFVALPIFPNRNFRHEALFVAEGSDIRDPRDLAGKTIGEFALYGSDPGVWMKGILADEYGVAPDACRWVIGGTDFPIPAFDWIPQPVPDGVDITHAPDGRTLTDMLEAGEIDALLSVDVPKALLEGRGTIRRLFPDYPSVERDYYRRTGIQPMMHVVAIRREIVAEHPAVPRAIYDAFLAAKDATEAFYLDQASKQHMGVITPWFSALFAQNRELLGDDWWPYGVERNRKAVDTFLRYHHEQGLSKQLLTSDDVFVPSLLDT</sequence>
<comment type="caution">
    <text evidence="1">The sequence shown here is derived from an EMBL/GenBank/DDBJ whole genome shotgun (WGS) entry which is preliminary data.</text>
</comment>
<protein>
    <submittedName>
        <fullName evidence="1">4,5-dihydroxyphthalate decarboxylase</fullName>
    </submittedName>
</protein>
<dbReference type="RefSeq" id="WP_121371431.1">
    <property type="nucleotide sequence ID" value="NZ_RBKS01000001.1"/>
</dbReference>
<reference evidence="1 2" key="1">
    <citation type="submission" date="2018-10" db="EMBL/GenBank/DDBJ databases">
        <title>Sequencing the genomes of 1000 actinobacteria strains.</title>
        <authorList>
            <person name="Klenk H.-P."/>
        </authorList>
    </citation>
    <scope>NUCLEOTIDE SEQUENCE [LARGE SCALE GENOMIC DNA]</scope>
    <source>
        <strain evidence="1 2">DSM 17894</strain>
    </source>
</reference>
<gene>
    <name evidence="1" type="ORF">C8E83_3636</name>
</gene>